<keyword evidence="2" id="KW-1185">Reference proteome</keyword>
<dbReference type="EMBL" id="KE123927">
    <property type="protein sequence ID" value="EPB89985.1"/>
    <property type="molecule type" value="Genomic_DNA"/>
</dbReference>
<dbReference type="AlphaFoldDB" id="S2KCH8"/>
<evidence type="ECO:0000313" key="1">
    <source>
        <dbReference type="EMBL" id="EPB89985.1"/>
    </source>
</evidence>
<proteinExistence type="predicted"/>
<name>S2KCH8_MUCC1</name>
<evidence type="ECO:0000313" key="2">
    <source>
        <dbReference type="Proteomes" id="UP000014254"/>
    </source>
</evidence>
<dbReference type="Proteomes" id="UP000014254">
    <property type="component" value="Unassembled WGS sequence"/>
</dbReference>
<dbReference type="VEuPathDB" id="FungiDB:HMPREF1544_03234"/>
<sequence>MNIPAHCLATEATLVDAVRRITPKEDQDFCLAHWFQMRNLRNTLVEFAGGNTKQNPTRLIIVKEKDTQDQNAVRIDHAALYHLFSSDQSNGADKLAFSGYFMLVNQYKLQFIGYKTTQQIKPAKPIKDVPRVVDDQSKEVDKQLVKTHSQVTSRPIIKNIPPWQRIKGSKNDPWQQMHMDMYQLSQKIWASQSRMYALNKKIHGQYIPDQTSSIDANLVQTVTNPPAVIQGINLVIVTAASRVATSSTPLFQAVNILQAIYDEKMALHPTETDRPFSLTANMVNTATLSNQDKKLKERNIFWQMVWLWYLYQRTCSKKHKALLQAIGLR</sequence>
<dbReference type="OrthoDB" id="10330711at2759"/>
<accession>S2KCH8</accession>
<reference evidence="2" key="1">
    <citation type="submission" date="2013-05" db="EMBL/GenBank/DDBJ databases">
        <title>The Genome sequence of Mucor circinelloides f. circinelloides 1006PhL.</title>
        <authorList>
            <consortium name="The Broad Institute Genomics Platform"/>
            <person name="Cuomo C."/>
            <person name="Earl A."/>
            <person name="Findley K."/>
            <person name="Lee S.C."/>
            <person name="Walker B."/>
            <person name="Young S."/>
            <person name="Zeng Q."/>
            <person name="Gargeya S."/>
            <person name="Fitzgerald M."/>
            <person name="Haas B."/>
            <person name="Abouelleil A."/>
            <person name="Allen A.W."/>
            <person name="Alvarado L."/>
            <person name="Arachchi H.M."/>
            <person name="Berlin A.M."/>
            <person name="Chapman S.B."/>
            <person name="Gainer-Dewar J."/>
            <person name="Goldberg J."/>
            <person name="Griggs A."/>
            <person name="Gujja S."/>
            <person name="Hansen M."/>
            <person name="Howarth C."/>
            <person name="Imamovic A."/>
            <person name="Ireland A."/>
            <person name="Larimer J."/>
            <person name="McCowan C."/>
            <person name="Murphy C."/>
            <person name="Pearson M."/>
            <person name="Poon T.W."/>
            <person name="Priest M."/>
            <person name="Roberts A."/>
            <person name="Saif S."/>
            <person name="Shea T."/>
            <person name="Sisk P."/>
            <person name="Sykes S."/>
            <person name="Wortman J."/>
            <person name="Nusbaum C."/>
            <person name="Birren B."/>
        </authorList>
    </citation>
    <scope>NUCLEOTIDE SEQUENCE [LARGE SCALE GENOMIC DNA]</scope>
    <source>
        <strain evidence="2">1006PhL</strain>
    </source>
</reference>
<organism evidence="1 2">
    <name type="scientific">Mucor circinelloides f. circinelloides (strain 1006PhL)</name>
    <name type="common">Mucormycosis agent</name>
    <name type="synonym">Calyptromyces circinelloides</name>
    <dbReference type="NCBI Taxonomy" id="1220926"/>
    <lineage>
        <taxon>Eukaryota</taxon>
        <taxon>Fungi</taxon>
        <taxon>Fungi incertae sedis</taxon>
        <taxon>Mucoromycota</taxon>
        <taxon>Mucoromycotina</taxon>
        <taxon>Mucoromycetes</taxon>
        <taxon>Mucorales</taxon>
        <taxon>Mucorineae</taxon>
        <taxon>Mucoraceae</taxon>
        <taxon>Mucor</taxon>
    </lineage>
</organism>
<dbReference type="STRING" id="1220926.S2KCH8"/>
<protein>
    <submittedName>
        <fullName evidence="1">Uncharacterized protein</fullName>
    </submittedName>
</protein>
<dbReference type="InParanoid" id="S2KCH8"/>
<gene>
    <name evidence="1" type="ORF">HMPREF1544_03234</name>
</gene>